<dbReference type="InterPro" id="IPR039563">
    <property type="entry name" value="Peptidase_C39_single_dom"/>
</dbReference>
<protein>
    <submittedName>
        <fullName evidence="3">Peptidase C39-like protein</fullName>
    </submittedName>
</protein>
<dbReference type="NCBIfam" id="NF033920">
    <property type="entry name" value="C39_PA2778_fam"/>
    <property type="match status" value="1"/>
</dbReference>
<comment type="caution">
    <text evidence="3">The sequence shown here is derived from an EMBL/GenBank/DDBJ whole genome shotgun (WGS) entry which is preliminary data.</text>
</comment>
<dbReference type="SUPFAM" id="SSF48452">
    <property type="entry name" value="TPR-like"/>
    <property type="match status" value="1"/>
</dbReference>
<dbReference type="Proteomes" id="UP000275461">
    <property type="component" value="Unassembled WGS sequence"/>
</dbReference>
<sequence>MLWRSGAILISLLVLAGCASTSSLRDGMPEEPPAVEEIAGVPFHPDETLYCGPASLATVLGWSGVDTTPEELIPSLHVPERSGSLQSELVAQARHQGRLAYVLRPRTEAVLAELEAGHPVVVLQNLGLAIAPRWHYAVLVGLDPETDEFILRSGPHERHRTAVNTFLRTWNRGERWALVVVEPGRVPASADPGRYMEAAHALEATGQQEAAEQAWQAGISRWPLSPQMAVALANLHFSRGELEEAETHLKQALDRGAASGAVYNNLAWILAEQGQWSSALDMAERAVAKGGPHRNQFQQTLDTLREQAGDRAAND</sequence>
<dbReference type="Gene3D" id="3.90.70.10">
    <property type="entry name" value="Cysteine proteinases"/>
    <property type="match status" value="1"/>
</dbReference>
<dbReference type="SMART" id="SM00028">
    <property type="entry name" value="TPR"/>
    <property type="match status" value="3"/>
</dbReference>
<evidence type="ECO:0000256" key="1">
    <source>
        <dbReference type="SAM" id="SignalP"/>
    </source>
</evidence>
<dbReference type="Gene3D" id="1.25.40.10">
    <property type="entry name" value="Tetratricopeptide repeat domain"/>
    <property type="match status" value="1"/>
</dbReference>
<evidence type="ECO:0000313" key="3">
    <source>
        <dbReference type="EMBL" id="RLK51223.1"/>
    </source>
</evidence>
<proteinExistence type="predicted"/>
<accession>A0A498C785</accession>
<keyword evidence="1" id="KW-0732">Signal</keyword>
<feature type="chain" id="PRO_5019833896" evidence="1">
    <location>
        <begin position="17"/>
        <end position="315"/>
    </location>
</feature>
<organism evidence="3 4">
    <name type="scientific">Alkalispirillum mobile</name>
    <dbReference type="NCBI Taxonomy" id="85925"/>
    <lineage>
        <taxon>Bacteria</taxon>
        <taxon>Pseudomonadati</taxon>
        <taxon>Pseudomonadota</taxon>
        <taxon>Gammaproteobacteria</taxon>
        <taxon>Chromatiales</taxon>
        <taxon>Ectothiorhodospiraceae</taxon>
        <taxon>Alkalispirillum</taxon>
    </lineage>
</organism>
<dbReference type="Pfam" id="PF13424">
    <property type="entry name" value="TPR_12"/>
    <property type="match status" value="1"/>
</dbReference>
<reference evidence="3 4" key="1">
    <citation type="submission" date="2018-10" db="EMBL/GenBank/DDBJ databases">
        <title>Genomic Encyclopedia of Type Strains, Phase IV (KMG-IV): sequencing the most valuable type-strain genomes for metagenomic binning, comparative biology and taxonomic classification.</title>
        <authorList>
            <person name="Goeker M."/>
        </authorList>
    </citation>
    <scope>NUCLEOTIDE SEQUENCE [LARGE SCALE GENOMIC DNA]</scope>
    <source>
        <strain evidence="3 4">DSM 12769</strain>
    </source>
</reference>
<dbReference type="InterPro" id="IPR011990">
    <property type="entry name" value="TPR-like_helical_dom_sf"/>
</dbReference>
<dbReference type="InterPro" id="IPR019734">
    <property type="entry name" value="TPR_rpt"/>
</dbReference>
<dbReference type="OrthoDB" id="5611441at2"/>
<dbReference type="InterPro" id="IPR039564">
    <property type="entry name" value="Peptidase_C39-like"/>
</dbReference>
<keyword evidence="4" id="KW-1185">Reference proteome</keyword>
<dbReference type="Pfam" id="PF13529">
    <property type="entry name" value="Peptidase_C39_2"/>
    <property type="match status" value="1"/>
</dbReference>
<gene>
    <name evidence="3" type="ORF">DFR31_1145</name>
</gene>
<dbReference type="PROSITE" id="PS51257">
    <property type="entry name" value="PROKAR_LIPOPROTEIN"/>
    <property type="match status" value="1"/>
</dbReference>
<dbReference type="AlphaFoldDB" id="A0A498C785"/>
<feature type="domain" description="Peptidase C39-like" evidence="2">
    <location>
        <begin position="47"/>
        <end position="151"/>
    </location>
</feature>
<evidence type="ECO:0000259" key="2">
    <source>
        <dbReference type="Pfam" id="PF13529"/>
    </source>
</evidence>
<dbReference type="CDD" id="cd02549">
    <property type="entry name" value="Peptidase_C39A"/>
    <property type="match status" value="1"/>
</dbReference>
<name>A0A498C785_9GAMM</name>
<evidence type="ECO:0000313" key="4">
    <source>
        <dbReference type="Proteomes" id="UP000275461"/>
    </source>
</evidence>
<feature type="signal peptide" evidence="1">
    <location>
        <begin position="1"/>
        <end position="16"/>
    </location>
</feature>
<dbReference type="EMBL" id="RCDA01000001">
    <property type="protein sequence ID" value="RLK51223.1"/>
    <property type="molecule type" value="Genomic_DNA"/>
</dbReference>